<keyword evidence="3" id="KW-1185">Reference proteome</keyword>
<comment type="caution">
    <text evidence="2">The sequence shown here is derived from an EMBL/GenBank/DDBJ whole genome shotgun (WGS) entry which is preliminary data.</text>
</comment>
<proteinExistence type="predicted"/>
<keyword evidence="1" id="KW-0472">Membrane</keyword>
<feature type="transmembrane region" description="Helical" evidence="1">
    <location>
        <begin position="12"/>
        <end position="31"/>
    </location>
</feature>
<evidence type="ECO:0000313" key="2">
    <source>
        <dbReference type="EMBL" id="PRQ22180.1"/>
    </source>
</evidence>
<dbReference type="Proteomes" id="UP000238479">
    <property type="component" value="Chromosome 6"/>
</dbReference>
<protein>
    <submittedName>
        <fullName evidence="2">Uncharacterized protein</fullName>
    </submittedName>
</protein>
<keyword evidence="1" id="KW-1133">Transmembrane helix</keyword>
<dbReference type="EMBL" id="PDCK01000044">
    <property type="protein sequence ID" value="PRQ22180.1"/>
    <property type="molecule type" value="Genomic_DNA"/>
</dbReference>
<dbReference type="Gramene" id="PRQ22180">
    <property type="protein sequence ID" value="PRQ22180"/>
    <property type="gene ID" value="RchiOBHm_Chr6g0247431"/>
</dbReference>
<gene>
    <name evidence="2" type="ORF">RchiOBHm_Chr6g0247431</name>
</gene>
<organism evidence="2 3">
    <name type="scientific">Rosa chinensis</name>
    <name type="common">China rose</name>
    <dbReference type="NCBI Taxonomy" id="74649"/>
    <lineage>
        <taxon>Eukaryota</taxon>
        <taxon>Viridiplantae</taxon>
        <taxon>Streptophyta</taxon>
        <taxon>Embryophyta</taxon>
        <taxon>Tracheophyta</taxon>
        <taxon>Spermatophyta</taxon>
        <taxon>Magnoliopsida</taxon>
        <taxon>eudicotyledons</taxon>
        <taxon>Gunneridae</taxon>
        <taxon>Pentapetalae</taxon>
        <taxon>rosids</taxon>
        <taxon>fabids</taxon>
        <taxon>Rosales</taxon>
        <taxon>Rosaceae</taxon>
        <taxon>Rosoideae</taxon>
        <taxon>Rosoideae incertae sedis</taxon>
        <taxon>Rosa</taxon>
    </lineage>
</organism>
<dbReference type="AlphaFoldDB" id="A0A2P6PJT2"/>
<evidence type="ECO:0000256" key="1">
    <source>
        <dbReference type="SAM" id="Phobius"/>
    </source>
</evidence>
<reference evidence="2 3" key="1">
    <citation type="journal article" date="2018" name="Nat. Genet.">
        <title>The Rosa genome provides new insights in the design of modern roses.</title>
        <authorList>
            <person name="Bendahmane M."/>
        </authorList>
    </citation>
    <scope>NUCLEOTIDE SEQUENCE [LARGE SCALE GENOMIC DNA]</scope>
    <source>
        <strain evidence="3">cv. Old Blush</strain>
    </source>
</reference>
<evidence type="ECO:0000313" key="3">
    <source>
        <dbReference type="Proteomes" id="UP000238479"/>
    </source>
</evidence>
<accession>A0A2P6PJT2</accession>
<name>A0A2P6PJT2_ROSCH</name>
<keyword evidence="1" id="KW-0812">Transmembrane</keyword>
<sequence>MSCPLRSKPVLRQYLSFQCLCISIPLLKILISFSSFLLLSLCSVSFPFLLPLSSILNLSLRSKETHLHFSTFLALSSVLTS</sequence>